<dbReference type="AlphaFoldDB" id="A0A087GVV3"/>
<evidence type="ECO:0000256" key="2">
    <source>
        <dbReference type="ARBA" id="ARBA00008536"/>
    </source>
</evidence>
<keyword evidence="14" id="KW-1133">Transmembrane helix</keyword>
<evidence type="ECO:0000256" key="9">
    <source>
        <dbReference type="ARBA" id="ARBA00022729"/>
    </source>
</evidence>
<evidence type="ECO:0000313" key="22">
    <source>
        <dbReference type="EMBL" id="KFK34005.1"/>
    </source>
</evidence>
<dbReference type="SUPFAM" id="SSF56112">
    <property type="entry name" value="Protein kinase-like (PK-like)"/>
    <property type="match status" value="1"/>
</dbReference>
<evidence type="ECO:0000313" key="23">
    <source>
        <dbReference type="Proteomes" id="UP000029120"/>
    </source>
</evidence>
<comment type="subcellular location">
    <subcellularLocation>
        <location evidence="1">Cell membrane</location>
        <topology evidence="1">Single-pass type I membrane protein</topology>
    </subcellularLocation>
</comment>
<evidence type="ECO:0000256" key="11">
    <source>
        <dbReference type="ARBA" id="ARBA00022741"/>
    </source>
</evidence>
<dbReference type="Pfam" id="PF07714">
    <property type="entry name" value="PK_Tyr_Ser-Thr"/>
    <property type="match status" value="1"/>
</dbReference>
<dbReference type="PROSITE" id="PS00108">
    <property type="entry name" value="PROTEIN_KINASE_ST"/>
    <property type="match status" value="1"/>
</dbReference>
<dbReference type="PROSITE" id="PS00307">
    <property type="entry name" value="LECTIN_LEGUME_BETA"/>
    <property type="match status" value="1"/>
</dbReference>
<dbReference type="PANTHER" id="PTHR27007">
    <property type="match status" value="1"/>
</dbReference>
<dbReference type="CDD" id="cd06899">
    <property type="entry name" value="lectin_legume_LecRK_Arcelin_ConA"/>
    <property type="match status" value="1"/>
</dbReference>
<keyword evidence="10" id="KW-0430">Lectin</keyword>
<dbReference type="GO" id="GO:0004674">
    <property type="term" value="F:protein serine/threonine kinase activity"/>
    <property type="evidence" value="ECO:0007669"/>
    <property type="project" value="UniProtKB-KW"/>
</dbReference>
<protein>
    <recommendedName>
        <fullName evidence="4">non-specific serine/threonine protein kinase</fullName>
        <ecNumber evidence="4">2.7.11.1</ecNumber>
    </recommendedName>
</protein>
<dbReference type="SUPFAM" id="SSF49899">
    <property type="entry name" value="Concanavalin A-like lectins/glucanases"/>
    <property type="match status" value="1"/>
</dbReference>
<feature type="domain" description="Protein kinase" evidence="21">
    <location>
        <begin position="250"/>
        <end position="501"/>
    </location>
</feature>
<dbReference type="eggNOG" id="ENOG502QSJ4">
    <property type="taxonomic scope" value="Eukaryota"/>
</dbReference>
<evidence type="ECO:0000256" key="14">
    <source>
        <dbReference type="ARBA" id="ARBA00022989"/>
    </source>
</evidence>
<dbReference type="Pfam" id="PF00139">
    <property type="entry name" value="Lectin_legB"/>
    <property type="match status" value="1"/>
</dbReference>
<keyword evidence="11 20" id="KW-0547">Nucleotide-binding</keyword>
<organism evidence="22 23">
    <name type="scientific">Arabis alpina</name>
    <name type="common">Alpine rock-cress</name>
    <dbReference type="NCBI Taxonomy" id="50452"/>
    <lineage>
        <taxon>Eukaryota</taxon>
        <taxon>Viridiplantae</taxon>
        <taxon>Streptophyta</taxon>
        <taxon>Embryophyta</taxon>
        <taxon>Tracheophyta</taxon>
        <taxon>Spermatophyta</taxon>
        <taxon>Magnoliopsida</taxon>
        <taxon>eudicotyledons</taxon>
        <taxon>Gunneridae</taxon>
        <taxon>Pentapetalae</taxon>
        <taxon>rosids</taxon>
        <taxon>malvids</taxon>
        <taxon>Brassicales</taxon>
        <taxon>Brassicaceae</taxon>
        <taxon>Arabideae</taxon>
        <taxon>Arabis</taxon>
    </lineage>
</organism>
<evidence type="ECO:0000256" key="20">
    <source>
        <dbReference type="PROSITE-ProRule" id="PRU10141"/>
    </source>
</evidence>
<keyword evidence="6" id="KW-0723">Serine/threonine-protein kinase</keyword>
<dbReference type="OMA" id="FHRTPIA"/>
<dbReference type="InterPro" id="IPR019825">
    <property type="entry name" value="Lectin_legB_Mn/Ca_BS"/>
</dbReference>
<dbReference type="InterPro" id="IPR050528">
    <property type="entry name" value="L-type_Lectin-RKs"/>
</dbReference>
<dbReference type="GO" id="GO:0005886">
    <property type="term" value="C:plasma membrane"/>
    <property type="evidence" value="ECO:0007669"/>
    <property type="project" value="UniProtKB-SubCell"/>
</dbReference>
<keyword evidence="8" id="KW-0812">Transmembrane</keyword>
<proteinExistence type="inferred from homology"/>
<dbReference type="InterPro" id="IPR013320">
    <property type="entry name" value="ConA-like_dom_sf"/>
</dbReference>
<keyword evidence="16" id="KW-0675">Receptor</keyword>
<dbReference type="InterPro" id="IPR001245">
    <property type="entry name" value="Ser-Thr/Tyr_kinase_cat_dom"/>
</dbReference>
<evidence type="ECO:0000256" key="8">
    <source>
        <dbReference type="ARBA" id="ARBA00022692"/>
    </source>
</evidence>
<dbReference type="GO" id="GO:0005524">
    <property type="term" value="F:ATP binding"/>
    <property type="evidence" value="ECO:0007669"/>
    <property type="project" value="UniProtKB-UniRule"/>
</dbReference>
<evidence type="ECO:0000256" key="18">
    <source>
        <dbReference type="ARBA" id="ARBA00047899"/>
    </source>
</evidence>
<comment type="similarity">
    <text evidence="3">In the C-terminal section; belongs to the protein kinase superfamily. Ser/Thr protein kinase family.</text>
</comment>
<dbReference type="EMBL" id="CM002873">
    <property type="protein sequence ID" value="KFK34005.1"/>
    <property type="molecule type" value="Genomic_DNA"/>
</dbReference>
<keyword evidence="7" id="KW-0808">Transferase</keyword>
<dbReference type="FunFam" id="3.30.200.20:FF:000039">
    <property type="entry name" value="receptor-like protein kinase FERONIA"/>
    <property type="match status" value="1"/>
</dbReference>
<dbReference type="PROSITE" id="PS50011">
    <property type="entry name" value="PROTEIN_KINASE_DOM"/>
    <property type="match status" value="1"/>
</dbReference>
<evidence type="ECO:0000256" key="19">
    <source>
        <dbReference type="ARBA" id="ARBA00048679"/>
    </source>
</evidence>
<reference evidence="23" key="1">
    <citation type="journal article" date="2015" name="Nat. Plants">
        <title>Genome expansion of Arabis alpina linked with retrotransposition and reduced symmetric DNA methylation.</title>
        <authorList>
            <person name="Willing E.M."/>
            <person name="Rawat V."/>
            <person name="Mandakova T."/>
            <person name="Maumus F."/>
            <person name="James G.V."/>
            <person name="Nordstroem K.J."/>
            <person name="Becker C."/>
            <person name="Warthmann N."/>
            <person name="Chica C."/>
            <person name="Szarzynska B."/>
            <person name="Zytnicki M."/>
            <person name="Albani M.C."/>
            <person name="Kiefer C."/>
            <person name="Bergonzi S."/>
            <person name="Castaings L."/>
            <person name="Mateos J.L."/>
            <person name="Berns M.C."/>
            <person name="Bujdoso N."/>
            <person name="Piofczyk T."/>
            <person name="de Lorenzo L."/>
            <person name="Barrero-Sicilia C."/>
            <person name="Mateos I."/>
            <person name="Piednoel M."/>
            <person name="Hagmann J."/>
            <person name="Chen-Min-Tao R."/>
            <person name="Iglesias-Fernandez R."/>
            <person name="Schuster S.C."/>
            <person name="Alonso-Blanco C."/>
            <person name="Roudier F."/>
            <person name="Carbonero P."/>
            <person name="Paz-Ares J."/>
            <person name="Davis S.J."/>
            <person name="Pecinka A."/>
            <person name="Quesneville H."/>
            <person name="Colot V."/>
            <person name="Lysak M.A."/>
            <person name="Weigel D."/>
            <person name="Coupland G."/>
            <person name="Schneeberger K."/>
        </authorList>
    </citation>
    <scope>NUCLEOTIDE SEQUENCE [LARGE SCALE GENOMIC DNA]</scope>
    <source>
        <strain evidence="23">cv. Pajares</strain>
    </source>
</reference>
<keyword evidence="23" id="KW-1185">Reference proteome</keyword>
<name>A0A087GVV3_ARAAL</name>
<feature type="binding site" evidence="20">
    <location>
        <position position="278"/>
    </location>
    <ligand>
        <name>ATP</name>
        <dbReference type="ChEBI" id="CHEBI:30616"/>
    </ligand>
</feature>
<evidence type="ECO:0000256" key="16">
    <source>
        <dbReference type="ARBA" id="ARBA00023170"/>
    </source>
</evidence>
<dbReference type="OrthoDB" id="1043106at2759"/>
<dbReference type="InterPro" id="IPR001220">
    <property type="entry name" value="Legume_lectin_dom"/>
</dbReference>
<dbReference type="EC" id="2.7.11.1" evidence="4"/>
<evidence type="ECO:0000256" key="3">
    <source>
        <dbReference type="ARBA" id="ARBA00010217"/>
    </source>
</evidence>
<dbReference type="GO" id="GO:0030246">
    <property type="term" value="F:carbohydrate binding"/>
    <property type="evidence" value="ECO:0007669"/>
    <property type="project" value="UniProtKB-KW"/>
</dbReference>
<evidence type="ECO:0000256" key="12">
    <source>
        <dbReference type="ARBA" id="ARBA00022777"/>
    </source>
</evidence>
<dbReference type="Proteomes" id="UP000029120">
    <property type="component" value="Chromosome 5"/>
</dbReference>
<keyword evidence="17" id="KW-0325">Glycoprotein</keyword>
<evidence type="ECO:0000256" key="15">
    <source>
        <dbReference type="ARBA" id="ARBA00023136"/>
    </source>
</evidence>
<dbReference type="InterPro" id="IPR000719">
    <property type="entry name" value="Prot_kinase_dom"/>
</dbReference>
<sequence length="530" mass="58968">MAFLVSPTIDLRSGAAASYLGVFNKTNDNRTDNHILAVEIDTHDNPEALDSSDNHVGIDINSIVSIQYENASYFDDTVKMNSSMLLASKQRIHIWIEYDGEQRLLNVTLAPIGTRKPSLPLLSRFIDLSKVFKEQMYLGFSGSTSAITSHQYILGWALAIGGKAQSLDISKVLDLPQPPPYQTPPSSPALSHLQVILISTISPVTLVMILGGILYPYFKKQYAEVFEQWEQEYSPQRFFFKTLFKATKGFKENRVIGVGGFGKVYRGDLRDGTQIAVKRVSHGSEQGIREYVSEIATMGRLGHRNVVQLLGYCRRKGELLLVYEFMPNGSVSGYLLQGWRQVVLHRDIKGGNVLLDADLNGKLGDFGLARFHDRGMALEVRHVEGTAGFMAPELSSEGLATTNTDVYAFGAFLLEVICGKKPFDPHRPREQVMLIEWVANCQRMGCITDTIDSRLVGNFRDEEAKMMLKIGLICSQNNPEDRPSMRKILEYLEGNATAPELGNDVETTVTTTSSSADYTLDTVTVLFEGR</sequence>
<evidence type="ECO:0000256" key="5">
    <source>
        <dbReference type="ARBA" id="ARBA00022475"/>
    </source>
</evidence>
<comment type="similarity">
    <text evidence="2">In the N-terminal section; belongs to the leguminous lectin family.</text>
</comment>
<dbReference type="Gramene" id="KFK34005">
    <property type="protein sequence ID" value="KFK34005"/>
    <property type="gene ID" value="AALP_AA5G089400"/>
</dbReference>
<evidence type="ECO:0000256" key="7">
    <source>
        <dbReference type="ARBA" id="ARBA00022679"/>
    </source>
</evidence>
<evidence type="ECO:0000256" key="6">
    <source>
        <dbReference type="ARBA" id="ARBA00022527"/>
    </source>
</evidence>
<dbReference type="Gene3D" id="1.10.510.10">
    <property type="entry name" value="Transferase(Phosphotransferase) domain 1"/>
    <property type="match status" value="1"/>
</dbReference>
<dbReference type="FunFam" id="1.10.510.10:FF:000240">
    <property type="entry name" value="Lectin-domain containing receptor kinase A4.3"/>
    <property type="match status" value="1"/>
</dbReference>
<dbReference type="SMART" id="SM00220">
    <property type="entry name" value="S_TKc"/>
    <property type="match status" value="1"/>
</dbReference>
<keyword evidence="5" id="KW-1003">Cell membrane</keyword>
<dbReference type="InterPro" id="IPR017441">
    <property type="entry name" value="Protein_kinase_ATP_BS"/>
</dbReference>
<dbReference type="PROSITE" id="PS00107">
    <property type="entry name" value="PROTEIN_KINASE_ATP"/>
    <property type="match status" value="1"/>
</dbReference>
<dbReference type="InterPro" id="IPR008271">
    <property type="entry name" value="Ser/Thr_kinase_AS"/>
</dbReference>
<evidence type="ECO:0000256" key="17">
    <source>
        <dbReference type="ARBA" id="ARBA00023180"/>
    </source>
</evidence>
<evidence type="ECO:0000256" key="1">
    <source>
        <dbReference type="ARBA" id="ARBA00004251"/>
    </source>
</evidence>
<dbReference type="InterPro" id="IPR011009">
    <property type="entry name" value="Kinase-like_dom_sf"/>
</dbReference>
<comment type="catalytic activity">
    <reaction evidence="19">
        <text>L-seryl-[protein] + ATP = O-phospho-L-seryl-[protein] + ADP + H(+)</text>
        <dbReference type="Rhea" id="RHEA:17989"/>
        <dbReference type="Rhea" id="RHEA-COMP:9863"/>
        <dbReference type="Rhea" id="RHEA-COMP:11604"/>
        <dbReference type="ChEBI" id="CHEBI:15378"/>
        <dbReference type="ChEBI" id="CHEBI:29999"/>
        <dbReference type="ChEBI" id="CHEBI:30616"/>
        <dbReference type="ChEBI" id="CHEBI:83421"/>
        <dbReference type="ChEBI" id="CHEBI:456216"/>
        <dbReference type="EC" id="2.7.11.1"/>
    </reaction>
</comment>
<evidence type="ECO:0000256" key="4">
    <source>
        <dbReference type="ARBA" id="ARBA00012513"/>
    </source>
</evidence>
<keyword evidence="15" id="KW-0472">Membrane</keyword>
<keyword evidence="12" id="KW-0418">Kinase</keyword>
<dbReference type="GO" id="GO:0002229">
    <property type="term" value="P:defense response to oomycetes"/>
    <property type="evidence" value="ECO:0007669"/>
    <property type="project" value="UniProtKB-ARBA"/>
</dbReference>
<gene>
    <name evidence="22" type="ordered locus">AALP_Aa5g089400</name>
</gene>
<evidence type="ECO:0000259" key="21">
    <source>
        <dbReference type="PROSITE" id="PS50011"/>
    </source>
</evidence>
<keyword evidence="13 20" id="KW-0067">ATP-binding</keyword>
<accession>A0A087GVV3</accession>
<dbReference type="Pfam" id="PF00069">
    <property type="entry name" value="Pkinase"/>
    <property type="match status" value="1"/>
</dbReference>
<keyword evidence="9" id="KW-0732">Signal</keyword>
<dbReference type="Gene3D" id="2.60.120.200">
    <property type="match status" value="1"/>
</dbReference>
<evidence type="ECO:0000256" key="10">
    <source>
        <dbReference type="ARBA" id="ARBA00022734"/>
    </source>
</evidence>
<dbReference type="Gene3D" id="3.30.200.20">
    <property type="entry name" value="Phosphorylase Kinase, domain 1"/>
    <property type="match status" value="1"/>
</dbReference>
<comment type="catalytic activity">
    <reaction evidence="18">
        <text>L-threonyl-[protein] + ATP = O-phospho-L-threonyl-[protein] + ADP + H(+)</text>
        <dbReference type="Rhea" id="RHEA:46608"/>
        <dbReference type="Rhea" id="RHEA-COMP:11060"/>
        <dbReference type="Rhea" id="RHEA-COMP:11605"/>
        <dbReference type="ChEBI" id="CHEBI:15378"/>
        <dbReference type="ChEBI" id="CHEBI:30013"/>
        <dbReference type="ChEBI" id="CHEBI:30616"/>
        <dbReference type="ChEBI" id="CHEBI:61977"/>
        <dbReference type="ChEBI" id="CHEBI:456216"/>
        <dbReference type="EC" id="2.7.11.1"/>
    </reaction>
</comment>
<evidence type="ECO:0000256" key="13">
    <source>
        <dbReference type="ARBA" id="ARBA00022840"/>
    </source>
</evidence>